<accession>A0A174E2E8</accession>
<dbReference type="AlphaFoldDB" id="A0A174E2E8"/>
<sequence length="326" mass="38148">MEDNYLKLFGNMFYNIKEDQDNKKIIEEASEVLASIIIKYGELINEITARTSAQDEFVDTVICLFLRKIMEQLDALNILIDAGAFSPMQVIVRTLLENTVGLEFILKEDTRKRAAAYYLEQHYKEIETGEKLFARKSEKSKNAIKLLGEAQFTEDSKRFQRKKDAFQHLIDTNELFKEVADAREKAIESKRKYWKKKKRKNINKIHIQWYEIGTNVQNFREMMRETGHEKYYEGIYGGLSYEIHALNAARAIQAVADGLYLQRIRNPQNGGNIFAFVCDFSLIALDKVYKYLDDDEAKRAEFKRYVMDCQKKKVHIIATMDQINIL</sequence>
<protein>
    <submittedName>
        <fullName evidence="1">Uncharacterized protein</fullName>
    </submittedName>
</protein>
<dbReference type="Pfam" id="PF18928">
    <property type="entry name" value="DUF5677"/>
    <property type="match status" value="1"/>
</dbReference>
<dbReference type="RefSeq" id="WP_020993987.1">
    <property type="nucleotide sequence ID" value="NZ_BTHH01000016.1"/>
</dbReference>
<dbReference type="Proteomes" id="UP000095431">
    <property type="component" value="Unassembled WGS sequence"/>
</dbReference>
<organism evidence="1 2">
    <name type="scientific">Blautia wexlerae</name>
    <dbReference type="NCBI Taxonomy" id="418240"/>
    <lineage>
        <taxon>Bacteria</taxon>
        <taxon>Bacillati</taxon>
        <taxon>Bacillota</taxon>
        <taxon>Clostridia</taxon>
        <taxon>Lachnospirales</taxon>
        <taxon>Lachnospiraceae</taxon>
        <taxon>Blautia</taxon>
    </lineage>
</organism>
<evidence type="ECO:0000313" key="1">
    <source>
        <dbReference type="EMBL" id="CUO31963.1"/>
    </source>
</evidence>
<dbReference type="InterPro" id="IPR043733">
    <property type="entry name" value="DUF5677"/>
</dbReference>
<name>A0A174E2E8_9FIRM</name>
<evidence type="ECO:0000313" key="2">
    <source>
        <dbReference type="Proteomes" id="UP000095431"/>
    </source>
</evidence>
<dbReference type="EMBL" id="CYZN01000016">
    <property type="protein sequence ID" value="CUO31963.1"/>
    <property type="molecule type" value="Genomic_DNA"/>
</dbReference>
<proteinExistence type="predicted"/>
<gene>
    <name evidence="1" type="ORF">ERS852478_02448</name>
</gene>
<reference evidence="1 2" key="1">
    <citation type="submission" date="2015-09" db="EMBL/GenBank/DDBJ databases">
        <authorList>
            <consortium name="Pathogen Informatics"/>
        </authorList>
    </citation>
    <scope>NUCLEOTIDE SEQUENCE [LARGE SCALE GENOMIC DNA]</scope>
    <source>
        <strain evidence="1 2">2789STDY5834863</strain>
    </source>
</reference>